<keyword evidence="3" id="KW-1185">Reference proteome</keyword>
<reference evidence="2" key="1">
    <citation type="journal article" date="2019" name="bioRxiv">
        <title>The Genome of the Zebra Mussel, Dreissena polymorpha: A Resource for Invasive Species Research.</title>
        <authorList>
            <person name="McCartney M.A."/>
            <person name="Auch B."/>
            <person name="Kono T."/>
            <person name="Mallez S."/>
            <person name="Zhang Y."/>
            <person name="Obille A."/>
            <person name="Becker A."/>
            <person name="Abrahante J.E."/>
            <person name="Garbe J."/>
            <person name="Badalamenti J.P."/>
            <person name="Herman A."/>
            <person name="Mangelson H."/>
            <person name="Liachko I."/>
            <person name="Sullivan S."/>
            <person name="Sone E.D."/>
            <person name="Koren S."/>
            <person name="Silverstein K.A.T."/>
            <person name="Beckman K.B."/>
            <person name="Gohl D.M."/>
        </authorList>
    </citation>
    <scope>NUCLEOTIDE SEQUENCE</scope>
    <source>
        <strain evidence="2">Duluth1</strain>
        <tissue evidence="2">Whole animal</tissue>
    </source>
</reference>
<evidence type="ECO:0000313" key="3">
    <source>
        <dbReference type="Proteomes" id="UP000828390"/>
    </source>
</evidence>
<gene>
    <name evidence="2" type="ORF">DPMN_060860</name>
</gene>
<protein>
    <submittedName>
        <fullName evidence="2">Uncharacterized protein</fullName>
    </submittedName>
</protein>
<sequence length="52" mass="5956">MSSRPKKYAKRKKGTVPEYDKPARGTMPVRQYQKADCSKILPHVRNGLPDNI</sequence>
<evidence type="ECO:0000256" key="1">
    <source>
        <dbReference type="SAM" id="MobiDB-lite"/>
    </source>
</evidence>
<accession>A0A9D4C602</accession>
<comment type="caution">
    <text evidence="2">The sequence shown here is derived from an EMBL/GenBank/DDBJ whole genome shotgun (WGS) entry which is preliminary data.</text>
</comment>
<organism evidence="2 3">
    <name type="scientific">Dreissena polymorpha</name>
    <name type="common">Zebra mussel</name>
    <name type="synonym">Mytilus polymorpha</name>
    <dbReference type="NCBI Taxonomy" id="45954"/>
    <lineage>
        <taxon>Eukaryota</taxon>
        <taxon>Metazoa</taxon>
        <taxon>Spiralia</taxon>
        <taxon>Lophotrochozoa</taxon>
        <taxon>Mollusca</taxon>
        <taxon>Bivalvia</taxon>
        <taxon>Autobranchia</taxon>
        <taxon>Heteroconchia</taxon>
        <taxon>Euheterodonta</taxon>
        <taxon>Imparidentia</taxon>
        <taxon>Neoheterodontei</taxon>
        <taxon>Myida</taxon>
        <taxon>Dreissenoidea</taxon>
        <taxon>Dreissenidae</taxon>
        <taxon>Dreissena</taxon>
    </lineage>
</organism>
<dbReference type="Proteomes" id="UP000828390">
    <property type="component" value="Unassembled WGS sequence"/>
</dbReference>
<name>A0A9D4C602_DREPO</name>
<evidence type="ECO:0000313" key="2">
    <source>
        <dbReference type="EMBL" id="KAH3718062.1"/>
    </source>
</evidence>
<reference evidence="2" key="2">
    <citation type="submission" date="2020-11" db="EMBL/GenBank/DDBJ databases">
        <authorList>
            <person name="McCartney M.A."/>
            <person name="Auch B."/>
            <person name="Kono T."/>
            <person name="Mallez S."/>
            <person name="Becker A."/>
            <person name="Gohl D.M."/>
            <person name="Silverstein K.A.T."/>
            <person name="Koren S."/>
            <person name="Bechman K.B."/>
            <person name="Herman A."/>
            <person name="Abrahante J.E."/>
            <person name="Garbe J."/>
        </authorList>
    </citation>
    <scope>NUCLEOTIDE SEQUENCE</scope>
    <source>
        <strain evidence="2">Duluth1</strain>
        <tissue evidence="2">Whole animal</tissue>
    </source>
</reference>
<feature type="region of interest" description="Disordered" evidence="1">
    <location>
        <begin position="1"/>
        <end position="33"/>
    </location>
</feature>
<dbReference type="AlphaFoldDB" id="A0A9D4C602"/>
<dbReference type="EMBL" id="JAIWYP010000013">
    <property type="protein sequence ID" value="KAH3718062.1"/>
    <property type="molecule type" value="Genomic_DNA"/>
</dbReference>
<proteinExistence type="predicted"/>
<feature type="compositionally biased region" description="Basic residues" evidence="1">
    <location>
        <begin position="1"/>
        <end position="14"/>
    </location>
</feature>